<sequence length="128" mass="14779">MGSRDDAARQSAGQQIQAAEREAAKRRLLALAEAARIPVEEITRAVPDRRWRRSTSSARCDDLSTPRKQRVAYEEYLLATALALARRHRPVWSWRRWRRICRCGADLPCRARHRVPIGRGHWPEGEAE</sequence>
<evidence type="ECO:0000313" key="2">
    <source>
        <dbReference type="Proteomes" id="UP000198242"/>
    </source>
</evidence>
<dbReference type="AlphaFoldDB" id="A0A1C4X6N5"/>
<name>A0A1C4X6N5_MICVI</name>
<reference evidence="2" key="1">
    <citation type="submission" date="2016-06" db="EMBL/GenBank/DDBJ databases">
        <authorList>
            <person name="Varghese N."/>
            <person name="Submissions Spin"/>
        </authorList>
    </citation>
    <scope>NUCLEOTIDE SEQUENCE [LARGE SCALE GENOMIC DNA]</scope>
    <source>
        <strain evidence="2">DSM 43909</strain>
    </source>
</reference>
<gene>
    <name evidence="1" type="ORF">GA0074695_3058</name>
</gene>
<dbReference type="EMBL" id="LT607411">
    <property type="protein sequence ID" value="SCF04123.1"/>
    <property type="molecule type" value="Genomic_DNA"/>
</dbReference>
<keyword evidence="2" id="KW-1185">Reference proteome</keyword>
<evidence type="ECO:0000313" key="1">
    <source>
        <dbReference type="EMBL" id="SCF04123.1"/>
    </source>
</evidence>
<organism evidence="1 2">
    <name type="scientific">Micromonospora viridifaciens</name>
    <dbReference type="NCBI Taxonomy" id="1881"/>
    <lineage>
        <taxon>Bacteria</taxon>
        <taxon>Bacillati</taxon>
        <taxon>Actinomycetota</taxon>
        <taxon>Actinomycetes</taxon>
        <taxon>Micromonosporales</taxon>
        <taxon>Micromonosporaceae</taxon>
        <taxon>Micromonospora</taxon>
    </lineage>
</organism>
<accession>A0A1C4X6N5</accession>
<dbReference type="Proteomes" id="UP000198242">
    <property type="component" value="Chromosome I"/>
</dbReference>
<proteinExistence type="predicted"/>
<protein>
    <submittedName>
        <fullName evidence="1">Uncharacterized protein</fullName>
    </submittedName>
</protein>